<reference evidence="2 3" key="1">
    <citation type="journal article" date="2021" name="BMC Genomics">
        <title>Datura genome reveals duplications of psychoactive alkaloid biosynthetic genes and high mutation rate following tissue culture.</title>
        <authorList>
            <person name="Rajewski A."/>
            <person name="Carter-House D."/>
            <person name="Stajich J."/>
            <person name="Litt A."/>
        </authorList>
    </citation>
    <scope>NUCLEOTIDE SEQUENCE [LARGE SCALE GENOMIC DNA]</scope>
    <source>
        <strain evidence="2">AR-01</strain>
    </source>
</reference>
<keyword evidence="3" id="KW-1185">Reference proteome</keyword>
<comment type="caution">
    <text evidence="2">The sequence shown here is derived from an EMBL/GenBank/DDBJ whole genome shotgun (WGS) entry which is preliminary data.</text>
</comment>
<feature type="compositionally biased region" description="Basic residues" evidence="1">
    <location>
        <begin position="95"/>
        <end position="112"/>
    </location>
</feature>
<protein>
    <recommendedName>
        <fullName evidence="4">DUF1685 family protein</fullName>
    </recommendedName>
</protein>
<feature type="region of interest" description="Disordered" evidence="1">
    <location>
        <begin position="88"/>
        <end position="112"/>
    </location>
</feature>
<proteinExistence type="predicted"/>
<evidence type="ECO:0000256" key="1">
    <source>
        <dbReference type="SAM" id="MobiDB-lite"/>
    </source>
</evidence>
<organism evidence="2 3">
    <name type="scientific">Datura stramonium</name>
    <name type="common">Jimsonweed</name>
    <name type="synonym">Common thornapple</name>
    <dbReference type="NCBI Taxonomy" id="4076"/>
    <lineage>
        <taxon>Eukaryota</taxon>
        <taxon>Viridiplantae</taxon>
        <taxon>Streptophyta</taxon>
        <taxon>Embryophyta</taxon>
        <taxon>Tracheophyta</taxon>
        <taxon>Spermatophyta</taxon>
        <taxon>Magnoliopsida</taxon>
        <taxon>eudicotyledons</taxon>
        <taxon>Gunneridae</taxon>
        <taxon>Pentapetalae</taxon>
        <taxon>asterids</taxon>
        <taxon>lamiids</taxon>
        <taxon>Solanales</taxon>
        <taxon>Solanaceae</taxon>
        <taxon>Solanoideae</taxon>
        <taxon>Datureae</taxon>
        <taxon>Datura</taxon>
    </lineage>
</organism>
<dbReference type="PANTHER" id="PTHR33785">
    <property type="entry name" value="OS06G0550800 PROTEIN"/>
    <property type="match status" value="1"/>
</dbReference>
<evidence type="ECO:0008006" key="4">
    <source>
        <dbReference type="Google" id="ProtNLM"/>
    </source>
</evidence>
<dbReference type="Pfam" id="PF07939">
    <property type="entry name" value="DUF1685"/>
    <property type="match status" value="1"/>
</dbReference>
<name>A0ABS8WGG4_DATST</name>
<evidence type="ECO:0000313" key="3">
    <source>
        <dbReference type="Proteomes" id="UP000823775"/>
    </source>
</evidence>
<dbReference type="PANTHER" id="PTHR33785:SF12">
    <property type="entry name" value="DUF1685 FAMILY PROTEIN"/>
    <property type="match status" value="1"/>
</dbReference>
<dbReference type="EMBL" id="JACEIK010006795">
    <property type="protein sequence ID" value="MCE3049284.1"/>
    <property type="molecule type" value="Genomic_DNA"/>
</dbReference>
<sequence>MDLEAVLTLFDSCWYSLDILTKHSNPTPSSNSQKISDHKIQENSPKTIYVSPKLEIQIEAVSDDLSCNSDYLSPDSVLPTTHFQPFSKRAESKKVKGRRREKRRKTRTKKGLNKSLSELEYEELKGFMDLGFDFSEEDVKSSLAEIIPGLQKLGKNRDSDDIQQKVNFIEKSDQSRARPYLSEAWEVLERKKRMDPLTTWKIPSMSNEIDVKHNLILWAHTVASTVKA</sequence>
<evidence type="ECO:0000313" key="2">
    <source>
        <dbReference type="EMBL" id="MCE3049284.1"/>
    </source>
</evidence>
<gene>
    <name evidence="2" type="ORF">HAX54_044519</name>
</gene>
<dbReference type="InterPro" id="IPR012881">
    <property type="entry name" value="DUF1685"/>
</dbReference>
<dbReference type="Proteomes" id="UP000823775">
    <property type="component" value="Unassembled WGS sequence"/>
</dbReference>
<accession>A0ABS8WGG4</accession>